<dbReference type="AlphaFoldDB" id="A0A5C1QT72"/>
<keyword evidence="2 4" id="KW-0808">Transferase</keyword>
<dbReference type="GO" id="GO:0005737">
    <property type="term" value="C:cytoplasm"/>
    <property type="evidence" value="ECO:0007669"/>
    <property type="project" value="UniProtKB-SubCell"/>
</dbReference>
<evidence type="ECO:0000313" key="5">
    <source>
        <dbReference type="EMBL" id="QEN09824.1"/>
    </source>
</evidence>
<keyword evidence="6" id="KW-1185">Reference proteome</keyword>
<dbReference type="SUPFAM" id="SSF55729">
    <property type="entry name" value="Acyl-CoA N-acyltransferases (Nat)"/>
    <property type="match status" value="1"/>
</dbReference>
<accession>A0A5C1QT72</accession>
<dbReference type="GO" id="GO:0030163">
    <property type="term" value="P:protein catabolic process"/>
    <property type="evidence" value="ECO:0007669"/>
    <property type="project" value="UniProtKB-UniRule"/>
</dbReference>
<dbReference type="Pfam" id="PF03588">
    <property type="entry name" value="Leu_Phe_trans"/>
    <property type="match status" value="1"/>
</dbReference>
<comment type="catalytic activity">
    <reaction evidence="4">
        <text>N-terminal L-lysyl-[protein] + L-leucyl-tRNA(Leu) = N-terminal L-leucyl-L-lysyl-[protein] + tRNA(Leu) + H(+)</text>
        <dbReference type="Rhea" id="RHEA:12340"/>
        <dbReference type="Rhea" id="RHEA-COMP:9613"/>
        <dbReference type="Rhea" id="RHEA-COMP:9622"/>
        <dbReference type="Rhea" id="RHEA-COMP:12670"/>
        <dbReference type="Rhea" id="RHEA-COMP:12671"/>
        <dbReference type="ChEBI" id="CHEBI:15378"/>
        <dbReference type="ChEBI" id="CHEBI:65249"/>
        <dbReference type="ChEBI" id="CHEBI:78442"/>
        <dbReference type="ChEBI" id="CHEBI:78494"/>
        <dbReference type="ChEBI" id="CHEBI:133043"/>
        <dbReference type="EC" id="2.3.2.6"/>
    </reaction>
</comment>
<keyword evidence="1 4" id="KW-0963">Cytoplasm</keyword>
<gene>
    <name evidence="4" type="primary">aat</name>
    <name evidence="5" type="ORF">EXM22_01230</name>
</gene>
<dbReference type="KEGG" id="ock:EXM22_01230"/>
<dbReference type="Gene3D" id="3.40.630.70">
    <property type="entry name" value="Leucyl/phenylalanyl-tRNA-protein transferase, C-terminal domain"/>
    <property type="match status" value="1"/>
</dbReference>
<evidence type="ECO:0000256" key="4">
    <source>
        <dbReference type="HAMAP-Rule" id="MF_00688"/>
    </source>
</evidence>
<proteinExistence type="inferred from homology"/>
<comment type="similarity">
    <text evidence="4">Belongs to the L/F-transferase family.</text>
</comment>
<dbReference type="FunFam" id="3.40.630.70:FF:000001">
    <property type="entry name" value="Leucyl/phenylalanyl-tRNA--protein transferase"/>
    <property type="match status" value="1"/>
</dbReference>
<dbReference type="PANTHER" id="PTHR30098">
    <property type="entry name" value="LEUCYL/PHENYLALANYL-TRNA--PROTEIN TRANSFERASE"/>
    <property type="match status" value="1"/>
</dbReference>
<name>A0A5C1QT72_9SPIO</name>
<dbReference type="InterPro" id="IPR042203">
    <property type="entry name" value="Leu/Phe-tRNA_Trfase_C"/>
</dbReference>
<evidence type="ECO:0000256" key="1">
    <source>
        <dbReference type="ARBA" id="ARBA00022490"/>
    </source>
</evidence>
<dbReference type="InterPro" id="IPR016181">
    <property type="entry name" value="Acyl_CoA_acyltransferase"/>
</dbReference>
<dbReference type="InterPro" id="IPR042221">
    <property type="entry name" value="Leu/Phe-tRNA_Trfase_N"/>
</dbReference>
<protein>
    <recommendedName>
        <fullName evidence="4">Leucyl/phenylalanyl-tRNA--protein transferase</fullName>
        <ecNumber evidence="4">2.3.2.6</ecNumber>
    </recommendedName>
    <alternativeName>
        <fullName evidence="4">L/F-transferase</fullName>
    </alternativeName>
    <alternativeName>
        <fullName evidence="4">Leucyltransferase</fullName>
    </alternativeName>
    <alternativeName>
        <fullName evidence="4">Phenyalanyltransferase</fullName>
    </alternativeName>
</protein>
<evidence type="ECO:0000256" key="3">
    <source>
        <dbReference type="ARBA" id="ARBA00023315"/>
    </source>
</evidence>
<dbReference type="HAMAP" id="MF_00688">
    <property type="entry name" value="Leu_Phe_trans"/>
    <property type="match status" value="1"/>
</dbReference>
<organism evidence="5 6">
    <name type="scientific">Oceanispirochaeta crateris</name>
    <dbReference type="NCBI Taxonomy" id="2518645"/>
    <lineage>
        <taxon>Bacteria</taxon>
        <taxon>Pseudomonadati</taxon>
        <taxon>Spirochaetota</taxon>
        <taxon>Spirochaetia</taxon>
        <taxon>Spirochaetales</taxon>
        <taxon>Spirochaetaceae</taxon>
        <taxon>Oceanispirochaeta</taxon>
    </lineage>
</organism>
<evidence type="ECO:0000256" key="2">
    <source>
        <dbReference type="ARBA" id="ARBA00022679"/>
    </source>
</evidence>
<comment type="catalytic activity">
    <reaction evidence="4">
        <text>L-phenylalanyl-tRNA(Phe) + an N-terminal L-alpha-aminoacyl-[protein] = an N-terminal L-phenylalanyl-L-alpha-aminoacyl-[protein] + tRNA(Phe)</text>
        <dbReference type="Rhea" id="RHEA:43632"/>
        <dbReference type="Rhea" id="RHEA-COMP:9668"/>
        <dbReference type="Rhea" id="RHEA-COMP:9699"/>
        <dbReference type="Rhea" id="RHEA-COMP:10636"/>
        <dbReference type="Rhea" id="RHEA-COMP:10637"/>
        <dbReference type="ChEBI" id="CHEBI:78442"/>
        <dbReference type="ChEBI" id="CHEBI:78531"/>
        <dbReference type="ChEBI" id="CHEBI:78597"/>
        <dbReference type="ChEBI" id="CHEBI:83561"/>
        <dbReference type="EC" id="2.3.2.6"/>
    </reaction>
</comment>
<keyword evidence="3 4" id="KW-0012">Acyltransferase</keyword>
<comment type="catalytic activity">
    <reaction evidence="4">
        <text>N-terminal L-arginyl-[protein] + L-leucyl-tRNA(Leu) = N-terminal L-leucyl-L-arginyl-[protein] + tRNA(Leu) + H(+)</text>
        <dbReference type="Rhea" id="RHEA:50416"/>
        <dbReference type="Rhea" id="RHEA-COMP:9613"/>
        <dbReference type="Rhea" id="RHEA-COMP:9622"/>
        <dbReference type="Rhea" id="RHEA-COMP:12672"/>
        <dbReference type="Rhea" id="RHEA-COMP:12673"/>
        <dbReference type="ChEBI" id="CHEBI:15378"/>
        <dbReference type="ChEBI" id="CHEBI:64719"/>
        <dbReference type="ChEBI" id="CHEBI:78442"/>
        <dbReference type="ChEBI" id="CHEBI:78494"/>
        <dbReference type="ChEBI" id="CHEBI:133044"/>
        <dbReference type="EC" id="2.3.2.6"/>
    </reaction>
</comment>
<comment type="subcellular location">
    <subcellularLocation>
        <location evidence="4">Cytoplasm</location>
    </subcellularLocation>
</comment>
<sequence length="245" mass="27303">MEYDQYFPFPPEETWEDEIVGVGGNLSPGLLLSAYVQGIFPWFNEGEEILWWSLDPRFVLYHENLKVSRSMRKVLKSGKFTLTLDRAFRDVMTGCGKVPRKGQDGTWISSEMLEAYCSLHELGFAHSVEVWEAGRLAGGLYGLSLGRVFFGESMFALSANASKTALIALSCFLQHKGFAFIDCQQHTEHLGSLGACDVPRSRFLKELKEALTEGTVRGNWSLLFPGFPESPVWTGFAGQSEEAPG</sequence>
<reference evidence="5 6" key="1">
    <citation type="submission" date="2019-02" db="EMBL/GenBank/DDBJ databases">
        <title>Complete Genome Sequence and Methylome Analysis of free living Spirochaetas.</title>
        <authorList>
            <person name="Fomenkov A."/>
            <person name="Dubinina G."/>
            <person name="Leshcheva N."/>
            <person name="Mikheeva N."/>
            <person name="Grabovich M."/>
            <person name="Vincze T."/>
            <person name="Roberts R.J."/>
        </authorList>
    </citation>
    <scope>NUCLEOTIDE SEQUENCE [LARGE SCALE GENOMIC DNA]</scope>
    <source>
        <strain evidence="5 6">K2</strain>
    </source>
</reference>
<dbReference type="NCBIfam" id="TIGR00667">
    <property type="entry name" value="aat"/>
    <property type="match status" value="1"/>
</dbReference>
<dbReference type="PANTHER" id="PTHR30098:SF2">
    <property type="entry name" value="LEUCYL_PHENYLALANYL-TRNA--PROTEIN TRANSFERASE"/>
    <property type="match status" value="1"/>
</dbReference>
<dbReference type="Proteomes" id="UP000324209">
    <property type="component" value="Chromosome"/>
</dbReference>
<dbReference type="Gene3D" id="3.30.70.3550">
    <property type="entry name" value="Leucyl/phenylalanyl-tRNA-protein transferase, N-terminal domain"/>
    <property type="match status" value="1"/>
</dbReference>
<dbReference type="GO" id="GO:0008914">
    <property type="term" value="F:leucyl-tRNA--protein transferase activity"/>
    <property type="evidence" value="ECO:0007669"/>
    <property type="project" value="UniProtKB-UniRule"/>
</dbReference>
<comment type="function">
    <text evidence="4">Functions in the N-end rule pathway of protein degradation where it conjugates Leu, Phe and, less efficiently, Met from aminoacyl-tRNAs to the N-termini of proteins containing an N-terminal arginine or lysine.</text>
</comment>
<evidence type="ECO:0000313" key="6">
    <source>
        <dbReference type="Proteomes" id="UP000324209"/>
    </source>
</evidence>
<dbReference type="EMBL" id="CP036150">
    <property type="protein sequence ID" value="QEN09824.1"/>
    <property type="molecule type" value="Genomic_DNA"/>
</dbReference>
<dbReference type="InterPro" id="IPR004616">
    <property type="entry name" value="Leu/Phe-tRNA_Trfase"/>
</dbReference>
<dbReference type="EC" id="2.3.2.6" evidence="4"/>
<dbReference type="OrthoDB" id="9790282at2"/>